<sequence>MLVMGIKGQLIYPIELLEVIYSPELRSVAVMEAKKWLQEKKSGLDSNSDIGYASPSLNLVTLLQLPKDNGSPVDVAKSYMRALPPWASPSIDLTKPPTPSGIQLFKEETPHLYDSTSSSKDEIQRVRSRATEEMLRTPPSKIDWSTFAIDNKNDVNSLAVESIGISLGDQSSVAVPQIKKVMLLLSTQDDNREITTSGLRDESLDDMNRKASNTSVCCLGLTALALPPVSCCAGHVTWGLVRTMNSTLQDGNHLVVKEKVPLLVVDQCNVICAFTLFSSQYKGHCSLLDSLLVTLPPRLPNLE</sequence>
<dbReference type="EMBL" id="JAYKXN010000007">
    <property type="protein sequence ID" value="KAK7271268.1"/>
    <property type="molecule type" value="Genomic_DNA"/>
</dbReference>
<evidence type="ECO:0000313" key="1">
    <source>
        <dbReference type="EMBL" id="KAK7271268.1"/>
    </source>
</evidence>
<organism evidence="1 2">
    <name type="scientific">Clitoria ternatea</name>
    <name type="common">Butterfly pea</name>
    <dbReference type="NCBI Taxonomy" id="43366"/>
    <lineage>
        <taxon>Eukaryota</taxon>
        <taxon>Viridiplantae</taxon>
        <taxon>Streptophyta</taxon>
        <taxon>Embryophyta</taxon>
        <taxon>Tracheophyta</taxon>
        <taxon>Spermatophyta</taxon>
        <taxon>Magnoliopsida</taxon>
        <taxon>eudicotyledons</taxon>
        <taxon>Gunneridae</taxon>
        <taxon>Pentapetalae</taxon>
        <taxon>rosids</taxon>
        <taxon>fabids</taxon>
        <taxon>Fabales</taxon>
        <taxon>Fabaceae</taxon>
        <taxon>Papilionoideae</taxon>
        <taxon>50 kb inversion clade</taxon>
        <taxon>NPAAA clade</taxon>
        <taxon>indigoferoid/millettioid clade</taxon>
        <taxon>Phaseoleae</taxon>
        <taxon>Clitoria</taxon>
    </lineage>
</organism>
<reference evidence="1 2" key="1">
    <citation type="submission" date="2024-01" db="EMBL/GenBank/DDBJ databases">
        <title>The genomes of 5 underutilized Papilionoideae crops provide insights into root nodulation and disease resistance.</title>
        <authorList>
            <person name="Yuan L."/>
        </authorList>
    </citation>
    <scope>NUCLEOTIDE SEQUENCE [LARGE SCALE GENOMIC DNA]</scope>
    <source>
        <strain evidence="1">LY-2023</strain>
        <tissue evidence="1">Leaf</tissue>
    </source>
</reference>
<evidence type="ECO:0000313" key="2">
    <source>
        <dbReference type="Proteomes" id="UP001359559"/>
    </source>
</evidence>
<accession>A0AAN9I8C3</accession>
<dbReference type="GO" id="GO:0005635">
    <property type="term" value="C:nuclear envelope"/>
    <property type="evidence" value="ECO:0007669"/>
    <property type="project" value="TreeGrafter"/>
</dbReference>
<comment type="caution">
    <text evidence="1">The sequence shown here is derived from an EMBL/GenBank/DDBJ whole genome shotgun (WGS) entry which is preliminary data.</text>
</comment>
<dbReference type="PANTHER" id="PTHR33416:SF17">
    <property type="entry name" value="PROTEIN KAKU4"/>
    <property type="match status" value="1"/>
</dbReference>
<keyword evidence="2" id="KW-1185">Reference proteome</keyword>
<protein>
    <submittedName>
        <fullName evidence="1">Uncharacterized protein</fullName>
    </submittedName>
</protein>
<dbReference type="AlphaFoldDB" id="A0AAN9I8C3"/>
<dbReference type="Proteomes" id="UP001359559">
    <property type="component" value="Unassembled WGS sequence"/>
</dbReference>
<dbReference type="PANTHER" id="PTHR33416">
    <property type="entry name" value="NUCLEAR PORE COMPLEX PROTEIN NUP1"/>
    <property type="match status" value="1"/>
</dbReference>
<name>A0AAN9I8C3_CLITE</name>
<gene>
    <name evidence="1" type="ORF">RJT34_27018</name>
</gene>
<proteinExistence type="predicted"/>
<dbReference type="GO" id="GO:0071763">
    <property type="term" value="P:nuclear membrane organization"/>
    <property type="evidence" value="ECO:0007669"/>
    <property type="project" value="TreeGrafter"/>
</dbReference>